<gene>
    <name evidence="1" type="ORF">Ahy_B08g092578</name>
</gene>
<keyword evidence="2" id="KW-1185">Reference proteome</keyword>
<protein>
    <recommendedName>
        <fullName evidence="3">Protein FAR1-RELATED SEQUENCE</fullName>
    </recommendedName>
</protein>
<evidence type="ECO:0000313" key="1">
    <source>
        <dbReference type="EMBL" id="RYQ96722.1"/>
    </source>
</evidence>
<proteinExistence type="predicted"/>
<reference evidence="1 2" key="1">
    <citation type="submission" date="2019-01" db="EMBL/GenBank/DDBJ databases">
        <title>Sequencing of cultivated peanut Arachis hypogaea provides insights into genome evolution and oil improvement.</title>
        <authorList>
            <person name="Chen X."/>
        </authorList>
    </citation>
    <scope>NUCLEOTIDE SEQUENCE [LARGE SCALE GENOMIC DNA]</scope>
    <source>
        <strain evidence="2">cv. Fuhuasheng</strain>
        <tissue evidence="1">Leaves</tissue>
    </source>
</reference>
<evidence type="ECO:0000313" key="2">
    <source>
        <dbReference type="Proteomes" id="UP000289738"/>
    </source>
</evidence>
<accession>A0A444Y432</accession>
<evidence type="ECO:0008006" key="3">
    <source>
        <dbReference type="Google" id="ProtNLM"/>
    </source>
</evidence>
<dbReference type="Proteomes" id="UP000289738">
    <property type="component" value="Chromosome B08"/>
</dbReference>
<name>A0A444Y432_ARAHY</name>
<dbReference type="AlphaFoldDB" id="A0A444Y432"/>
<comment type="caution">
    <text evidence="1">The sequence shown here is derived from an EMBL/GenBank/DDBJ whole genome shotgun (WGS) entry which is preliminary data.</text>
</comment>
<dbReference type="PANTHER" id="PTHR47718">
    <property type="entry name" value="OS01G0519700 PROTEIN"/>
    <property type="match status" value="1"/>
</dbReference>
<dbReference type="EMBL" id="SDMP01000018">
    <property type="protein sequence ID" value="RYQ96722.1"/>
    <property type="molecule type" value="Genomic_DNA"/>
</dbReference>
<sequence length="201" mass="23685">MSIEIGVRRYLMVMQTQQLYPWRKNKEPSVVVTDSDVSIREVVRDESLRRLFNIWLYANIGPEEFELEWKKAADEYGLHDTVWGNQVYRKKEKWCDAFLQDKFCVGYRITFRYEMINSKYQNNELLLQFRSIYAVPMVTTSLESLERCSTGIYTKAIFKDVKKEIDDVLGLNFVRVGQLLTTKVYTVGGICSPGESYRYFS</sequence>
<organism evidence="1 2">
    <name type="scientific">Arachis hypogaea</name>
    <name type="common">Peanut</name>
    <dbReference type="NCBI Taxonomy" id="3818"/>
    <lineage>
        <taxon>Eukaryota</taxon>
        <taxon>Viridiplantae</taxon>
        <taxon>Streptophyta</taxon>
        <taxon>Embryophyta</taxon>
        <taxon>Tracheophyta</taxon>
        <taxon>Spermatophyta</taxon>
        <taxon>Magnoliopsida</taxon>
        <taxon>eudicotyledons</taxon>
        <taxon>Gunneridae</taxon>
        <taxon>Pentapetalae</taxon>
        <taxon>rosids</taxon>
        <taxon>fabids</taxon>
        <taxon>Fabales</taxon>
        <taxon>Fabaceae</taxon>
        <taxon>Papilionoideae</taxon>
        <taxon>50 kb inversion clade</taxon>
        <taxon>dalbergioids sensu lato</taxon>
        <taxon>Dalbergieae</taxon>
        <taxon>Pterocarpus clade</taxon>
        <taxon>Arachis</taxon>
    </lineage>
</organism>
<dbReference type="PANTHER" id="PTHR47718:SF17">
    <property type="entry name" value="PROTEIN FAR1-RELATED SEQUENCE 5-LIKE"/>
    <property type="match status" value="1"/>
</dbReference>